<protein>
    <submittedName>
        <fullName evidence="3">Enoyl-CoA hydratase/carnithine racemase</fullName>
    </submittedName>
</protein>
<dbReference type="CDD" id="cd06558">
    <property type="entry name" value="crotonase-like"/>
    <property type="match status" value="1"/>
</dbReference>
<dbReference type="EMBL" id="LT629763">
    <property type="protein sequence ID" value="SDS87481.1"/>
    <property type="molecule type" value="Genomic_DNA"/>
</dbReference>
<dbReference type="SUPFAM" id="SSF52096">
    <property type="entry name" value="ClpP/crotonase"/>
    <property type="match status" value="1"/>
</dbReference>
<reference evidence="4" key="1">
    <citation type="submission" date="2016-10" db="EMBL/GenBank/DDBJ databases">
        <authorList>
            <person name="Varghese N."/>
            <person name="Submissions S."/>
        </authorList>
    </citation>
    <scope>NUCLEOTIDE SEQUENCE [LARGE SCALE GENOMIC DNA]</scope>
    <source>
        <strain evidence="4">JCM 14963</strain>
    </source>
</reference>
<dbReference type="Gene3D" id="1.10.12.10">
    <property type="entry name" value="Lyase 2-enoyl-coa Hydratase, Chain A, domain 2"/>
    <property type="match status" value="1"/>
</dbReference>
<dbReference type="InterPro" id="IPR029045">
    <property type="entry name" value="ClpP/crotonase-like_dom_sf"/>
</dbReference>
<accession>A0A1H1VSN1</accession>
<dbReference type="OrthoDB" id="9777711at2"/>
<dbReference type="InterPro" id="IPR014748">
    <property type="entry name" value="Enoyl-CoA_hydra_C"/>
</dbReference>
<dbReference type="AlphaFoldDB" id="A0A1H1VSN1"/>
<sequence>MSVDVEATAVAINGAVKVVRDGAVGWVILTRPGQINAINDDIRQGVPAALALLEGDCAVRAIAIRGEGERGFCAGADIKEKRGFETSLDVRKRIELSSWIDSLDRVSKPVIVAIHGYCMGGGLEFALAADIRVAAPDAILALPETGLGLIPGGGGTQRLSRVVSPGHAVDMLLTGDRLDAAKALSIGLVSRVSLSSDSLLDEVSALAHKIAAKPPMASAFVKRAARASLEMELGAGLSLERDLFSLLATTKDAKEAALAFSERRQPVFTGE</sequence>
<dbReference type="InterPro" id="IPR001753">
    <property type="entry name" value="Enoyl-CoA_hydra/iso"/>
</dbReference>
<evidence type="ECO:0000256" key="2">
    <source>
        <dbReference type="ARBA" id="ARBA00023239"/>
    </source>
</evidence>
<evidence type="ECO:0000313" key="3">
    <source>
        <dbReference type="EMBL" id="SDS87481.1"/>
    </source>
</evidence>
<organism evidence="3 4">
    <name type="scientific">Halopseudomonas sabulinigri</name>
    <dbReference type="NCBI Taxonomy" id="472181"/>
    <lineage>
        <taxon>Bacteria</taxon>
        <taxon>Pseudomonadati</taxon>
        <taxon>Pseudomonadota</taxon>
        <taxon>Gammaproteobacteria</taxon>
        <taxon>Pseudomonadales</taxon>
        <taxon>Pseudomonadaceae</taxon>
        <taxon>Halopseudomonas</taxon>
    </lineage>
</organism>
<comment type="similarity">
    <text evidence="1">Belongs to the enoyl-CoA hydratase/isomerase family.</text>
</comment>
<dbReference type="GO" id="GO:0016829">
    <property type="term" value="F:lyase activity"/>
    <property type="evidence" value="ECO:0007669"/>
    <property type="project" value="UniProtKB-KW"/>
</dbReference>
<gene>
    <name evidence="3" type="ORF">SAMN05216271_2970</name>
</gene>
<dbReference type="Pfam" id="PF00378">
    <property type="entry name" value="ECH_1"/>
    <property type="match status" value="1"/>
</dbReference>
<evidence type="ECO:0000313" key="4">
    <source>
        <dbReference type="Proteomes" id="UP000243413"/>
    </source>
</evidence>
<dbReference type="STRING" id="472181.SAMN05216271_2970"/>
<dbReference type="PANTHER" id="PTHR11941">
    <property type="entry name" value="ENOYL-COA HYDRATASE-RELATED"/>
    <property type="match status" value="1"/>
</dbReference>
<dbReference type="RefSeq" id="WP_092287630.1">
    <property type="nucleotide sequence ID" value="NZ_LT629763.1"/>
</dbReference>
<dbReference type="GO" id="GO:0006635">
    <property type="term" value="P:fatty acid beta-oxidation"/>
    <property type="evidence" value="ECO:0007669"/>
    <property type="project" value="TreeGrafter"/>
</dbReference>
<proteinExistence type="inferred from homology"/>
<dbReference type="PANTHER" id="PTHR11941:SF54">
    <property type="entry name" value="ENOYL-COA HYDRATASE, MITOCHONDRIAL"/>
    <property type="match status" value="1"/>
</dbReference>
<name>A0A1H1VSN1_9GAMM</name>
<keyword evidence="2" id="KW-0456">Lyase</keyword>
<dbReference type="Proteomes" id="UP000243413">
    <property type="component" value="Chromosome I"/>
</dbReference>
<dbReference type="Gene3D" id="3.90.226.10">
    <property type="entry name" value="2-enoyl-CoA Hydratase, Chain A, domain 1"/>
    <property type="match status" value="1"/>
</dbReference>
<evidence type="ECO:0000256" key="1">
    <source>
        <dbReference type="ARBA" id="ARBA00005254"/>
    </source>
</evidence>